<proteinExistence type="inferred from homology"/>
<sequence length="393" mass="43340">MRNRYIFVTLAAIMLVVVMLVGYGIYINSASNTHVEKLSAAQYSTVVGTSAQYRELTPTLYLSSITLQADSMLDTHFKVDGTITKVYISPGDRVREGQILGEVVNDELPSQLVQAQSKINEATANYIKWDQTLKRYQGIINTGAISRQQMDEAEANRSVAMAEISSNQAYLEQMGTRVAAQKIIAPREGEVLKVYHFAGTTIRAGDSLAMIGDFATLFARTNLHDEILRSLLPLDGNLKLFITQDNVLDKLYNSNYRTSNQASDQEFAVSIVSVEPSLNAPSPYRTVVWKVNNPAILLEPGDYFGVKIARADQKKVLAIPRAALMEEEKTNREACVFVVTADNRLEKRQVLTGIQDDTYVEIRKGLAAEEVVVVSGKIGLVPGKMVQVTPGSP</sequence>
<dbReference type="SUPFAM" id="SSF111369">
    <property type="entry name" value="HlyD-like secretion proteins"/>
    <property type="match status" value="1"/>
</dbReference>
<comment type="similarity">
    <text evidence="1">Belongs to the membrane fusion protein (MFP) (TC 8.A.1) family.</text>
</comment>
<dbReference type="Pfam" id="PF25967">
    <property type="entry name" value="RND-MFP_C"/>
    <property type="match status" value="1"/>
</dbReference>
<dbReference type="InterPro" id="IPR006143">
    <property type="entry name" value="RND_pump_MFP"/>
</dbReference>
<dbReference type="EMBL" id="FWXI01000012">
    <property type="protein sequence ID" value="SMC89497.1"/>
    <property type="molecule type" value="Genomic_DNA"/>
</dbReference>
<protein>
    <submittedName>
        <fullName evidence="5">RND family efflux transporter, MFP subunit</fullName>
    </submittedName>
</protein>
<dbReference type="PANTHER" id="PTHR30469:SF33">
    <property type="entry name" value="SLR1207 PROTEIN"/>
    <property type="match status" value="1"/>
</dbReference>
<dbReference type="Pfam" id="PF25876">
    <property type="entry name" value="HH_MFP_RND"/>
    <property type="match status" value="1"/>
</dbReference>
<dbReference type="STRING" id="112901.SAMN04488500_11233"/>
<reference evidence="5 6" key="1">
    <citation type="submission" date="2017-04" db="EMBL/GenBank/DDBJ databases">
        <authorList>
            <person name="Afonso C.L."/>
            <person name="Miller P.J."/>
            <person name="Scott M.A."/>
            <person name="Spackman E."/>
            <person name="Goraichik I."/>
            <person name="Dimitrov K.M."/>
            <person name="Suarez D.L."/>
            <person name="Swayne D.E."/>
        </authorList>
    </citation>
    <scope>NUCLEOTIDE SEQUENCE [LARGE SCALE GENOMIC DNA]</scope>
    <source>
        <strain evidence="5 6">DSM 5090</strain>
    </source>
</reference>
<feature type="domain" description="Multidrug resistance protein MdtA-like alpha-helical hairpin" evidence="3">
    <location>
        <begin position="112"/>
        <end position="173"/>
    </location>
</feature>
<dbReference type="Gene3D" id="2.40.50.100">
    <property type="match status" value="1"/>
</dbReference>
<dbReference type="Gene3D" id="2.40.420.20">
    <property type="match status" value="1"/>
</dbReference>
<name>A0A1W2CW75_9FIRM</name>
<evidence type="ECO:0000313" key="5">
    <source>
        <dbReference type="EMBL" id="SMC89497.1"/>
    </source>
</evidence>
<evidence type="ECO:0000256" key="1">
    <source>
        <dbReference type="ARBA" id="ARBA00009477"/>
    </source>
</evidence>
<evidence type="ECO:0000313" key="6">
    <source>
        <dbReference type="Proteomes" id="UP000192738"/>
    </source>
</evidence>
<dbReference type="GO" id="GO:0015562">
    <property type="term" value="F:efflux transmembrane transporter activity"/>
    <property type="evidence" value="ECO:0007669"/>
    <property type="project" value="TreeGrafter"/>
</dbReference>
<feature type="transmembrane region" description="Helical" evidence="2">
    <location>
        <begin position="5"/>
        <end position="26"/>
    </location>
</feature>
<evidence type="ECO:0000256" key="2">
    <source>
        <dbReference type="SAM" id="Phobius"/>
    </source>
</evidence>
<feature type="domain" description="Multidrug resistance protein MdtA-like C-terminal permuted SH3" evidence="4">
    <location>
        <begin position="316"/>
        <end position="376"/>
    </location>
</feature>
<dbReference type="PANTHER" id="PTHR30469">
    <property type="entry name" value="MULTIDRUG RESISTANCE PROTEIN MDTA"/>
    <property type="match status" value="1"/>
</dbReference>
<dbReference type="AlphaFoldDB" id="A0A1W2CW75"/>
<organism evidence="5 6">
    <name type="scientific">Sporomusa malonica</name>
    <dbReference type="NCBI Taxonomy" id="112901"/>
    <lineage>
        <taxon>Bacteria</taxon>
        <taxon>Bacillati</taxon>
        <taxon>Bacillota</taxon>
        <taxon>Negativicutes</taxon>
        <taxon>Selenomonadales</taxon>
        <taxon>Sporomusaceae</taxon>
        <taxon>Sporomusa</taxon>
    </lineage>
</organism>
<dbReference type="Proteomes" id="UP000192738">
    <property type="component" value="Unassembled WGS sequence"/>
</dbReference>
<dbReference type="RefSeq" id="WP_084576466.1">
    <property type="nucleotide sequence ID" value="NZ_CP155572.1"/>
</dbReference>
<dbReference type="InterPro" id="IPR058624">
    <property type="entry name" value="MdtA-like_HH"/>
</dbReference>
<dbReference type="Gene3D" id="1.10.287.470">
    <property type="entry name" value="Helix hairpin bin"/>
    <property type="match status" value="1"/>
</dbReference>
<evidence type="ECO:0000259" key="3">
    <source>
        <dbReference type="Pfam" id="PF25876"/>
    </source>
</evidence>
<dbReference type="OrthoDB" id="1676626at2"/>
<dbReference type="GO" id="GO:1990281">
    <property type="term" value="C:efflux pump complex"/>
    <property type="evidence" value="ECO:0007669"/>
    <property type="project" value="TreeGrafter"/>
</dbReference>
<keyword evidence="6" id="KW-1185">Reference proteome</keyword>
<gene>
    <name evidence="5" type="ORF">SAMN04488500_11233</name>
</gene>
<keyword evidence="2" id="KW-1133">Transmembrane helix</keyword>
<keyword evidence="2" id="KW-0472">Membrane</keyword>
<dbReference type="NCBIfam" id="TIGR01730">
    <property type="entry name" value="RND_mfp"/>
    <property type="match status" value="1"/>
</dbReference>
<evidence type="ECO:0000259" key="4">
    <source>
        <dbReference type="Pfam" id="PF25967"/>
    </source>
</evidence>
<dbReference type="InterPro" id="IPR058627">
    <property type="entry name" value="MdtA-like_C"/>
</dbReference>
<keyword evidence="2" id="KW-0812">Transmembrane</keyword>
<accession>A0A1W2CW75</accession>